<dbReference type="SUPFAM" id="SSF103481">
    <property type="entry name" value="Multidrug resistance efflux transporter EmrE"/>
    <property type="match status" value="1"/>
</dbReference>
<feature type="transmembrane region" description="Helical" evidence="3">
    <location>
        <begin position="1041"/>
        <end position="1060"/>
    </location>
</feature>
<comment type="caution">
    <text evidence="6">The sequence shown here is derived from an EMBL/GenBank/DDBJ whole genome shotgun (WGS) entry which is preliminary data.</text>
</comment>
<comment type="similarity">
    <text evidence="1">Belongs to the FAM91 family.</text>
</comment>
<keyword evidence="3" id="KW-0472">Membrane</keyword>
<dbReference type="InterPro" id="IPR028091">
    <property type="entry name" value="FAM91_N_dom"/>
</dbReference>
<keyword evidence="3" id="KW-0812">Transmembrane</keyword>
<dbReference type="Pfam" id="PF14647">
    <property type="entry name" value="FAM91_N"/>
    <property type="match status" value="1"/>
</dbReference>
<keyword evidence="3" id="KW-1133">Transmembrane helix</keyword>
<protein>
    <submittedName>
        <fullName evidence="6">Protein FAM91A1</fullName>
    </submittedName>
</protein>
<feature type="transmembrane region" description="Helical" evidence="3">
    <location>
        <begin position="1072"/>
        <end position="1090"/>
    </location>
</feature>
<feature type="compositionally biased region" description="Polar residues" evidence="2">
    <location>
        <begin position="887"/>
        <end position="901"/>
    </location>
</feature>
<evidence type="ECO:0000256" key="1">
    <source>
        <dbReference type="ARBA" id="ARBA00010319"/>
    </source>
</evidence>
<feature type="transmembrane region" description="Helical" evidence="3">
    <location>
        <begin position="1189"/>
        <end position="1207"/>
    </location>
</feature>
<keyword evidence="7" id="KW-1185">Reference proteome</keyword>
<dbReference type="PANTHER" id="PTHR28441:SF2">
    <property type="entry name" value="PROTEIN FAM91A1"/>
    <property type="match status" value="1"/>
</dbReference>
<feature type="transmembrane region" description="Helical" evidence="3">
    <location>
        <begin position="1127"/>
        <end position="1149"/>
    </location>
</feature>
<evidence type="ECO:0000313" key="6">
    <source>
        <dbReference type="EMBL" id="KAI1712746.1"/>
    </source>
</evidence>
<feature type="transmembrane region" description="Helical" evidence="3">
    <location>
        <begin position="1161"/>
        <end position="1182"/>
    </location>
</feature>
<reference evidence="6" key="1">
    <citation type="submission" date="2022-01" db="EMBL/GenBank/DDBJ databases">
        <title>Genome Sequence Resource for Two Populations of Ditylenchus destructor, the Migratory Endoparasitic Phytonematode.</title>
        <authorList>
            <person name="Zhang H."/>
            <person name="Lin R."/>
            <person name="Xie B."/>
        </authorList>
    </citation>
    <scope>NUCLEOTIDE SEQUENCE</scope>
    <source>
        <strain evidence="6">BazhouSP</strain>
    </source>
</reference>
<feature type="transmembrane region" description="Helical" evidence="3">
    <location>
        <begin position="827"/>
        <end position="851"/>
    </location>
</feature>
<sequence length="1283" mass="143453">MSSDEVDNAIRKNITWAKLSDELRVILGGSQREYDKRILDYSIRNQLRYKDNIVRYVKKNEEEYYENLLSYSQSKMMLYPYHLSDIMVRGLRVTPFNYYTSMMIDVMQAEKSYDSLPNFTAVDAMRCLGIGRNQYIELMNQNRSNRKLFRRGKSVKDILPQKPTGGYTLEPWYLLCYGCILEHDMKLLTSVEKEVIDRLVDYGPVLCGSLDKNIVQRLINRGLVYLDVPIKSDDYVYVPTLDGFVMNRVQGDYFEILLYKIFVTIDGQMTVKELSETLQIDETLVKNAVSVFCRLGFAKKRVTGLENTTLHRTWIEASNNSDSSNITSPVSDGPITIATDAVDLNNSFIEQVNNEYDDDDDLVAAVESVLAVEDAQLPQTSPVSLPTPTPTAEPGSKRIAFMFDSTLTAFLMMGNLSATLKNHAVTLFEVGKLSDESADSFIDELQNVNFFVEGEAHRYSEHAKTLLHTIQCLRISNELDLIRGESLLNLDRHARLRVMMKSYKMIVSMAPLSGEACSLPASTIPLLGTPTIEIVSPWFRLFLYELVGSGPPSMFVPMGTRLSRIPPLFWKSRRVIVTQGTHEPVIFSIDNALMAINESLQCSPVFIQGYSEIADDSEIVNVPFSFKECADIDNANNFYNHPTVQTLREKFSLDVLCGYIVLLKLHNSALSKDTSPDPIAGDISGEASADALGVPEDEISIVSSSSHFRPNALNSSLAKDPRKICSVRTQLAKDESFSDYVLFDVVFGIPLFDERLNKTISNRIIQNGLLLPENFDNAKFAVHNIVSSTKSFVKKFQDSNYVCPFSTDDSIPYPTNSAQMTVPVQRLIGVLLLIVVNCVWVASSELTKYLFVDLNFKRPFFATYAKSCMFSLFLLRYACTASNQTNTESANSLSEGSTTNYAKMEETSTSDDDSYEAESLTAVEFEPVHLPSDSEVEASILSRRESRDSVADVLISSQESYGAKVRRKVRFSMFREVRRLPDKIAADAKIARLPYRPPIINCNNCGMSRIVFNYIVYFAPLWFSGSMTYQLALLYSSVSSVNLISASSSLFVLVLGAIFGKRHSDKFTFGKLVLVVTNLAGVCLVSQFSSSLLGTSLSLLSALCNAVYLLAFAIISSKKGRVDMNLMFGVIGLFSLFVCTPLMFFIHISGLEPQLPPPTKLQMGLVVLNGFVGSLFADYLWLYCTLLTNSLISSLSMTLSIPLSMLADSVFRKQPPDMAQLIASIPIMISFVGAALITNTNTEKKTMSRKSKHMECSFANTTEVDVDHTAEHVRLMEESEAEL</sequence>
<feature type="domain" description="FAM91 N-terminal" evidence="4">
    <location>
        <begin position="10"/>
        <end position="314"/>
    </location>
</feature>
<accession>A0AAD4N5Y3</accession>
<evidence type="ECO:0000313" key="7">
    <source>
        <dbReference type="Proteomes" id="UP001201812"/>
    </source>
</evidence>
<feature type="region of interest" description="Disordered" evidence="2">
    <location>
        <begin position="887"/>
        <end position="914"/>
    </location>
</feature>
<feature type="transmembrane region" description="Helical" evidence="3">
    <location>
        <begin position="1219"/>
        <end position="1240"/>
    </location>
</feature>
<proteinExistence type="inferred from homology"/>
<evidence type="ECO:0000256" key="3">
    <source>
        <dbReference type="SAM" id="Phobius"/>
    </source>
</evidence>
<evidence type="ECO:0000256" key="2">
    <source>
        <dbReference type="SAM" id="MobiDB-lite"/>
    </source>
</evidence>
<name>A0AAD4N5Y3_9BILA</name>
<dbReference type="Pfam" id="PF14648">
    <property type="entry name" value="FAM91_C"/>
    <property type="match status" value="1"/>
</dbReference>
<evidence type="ECO:0000259" key="4">
    <source>
        <dbReference type="Pfam" id="PF14647"/>
    </source>
</evidence>
<dbReference type="PANTHER" id="PTHR28441">
    <property type="entry name" value="PROTEIN FAM91A1"/>
    <property type="match status" value="1"/>
</dbReference>
<dbReference type="EMBL" id="JAKKPZ010000017">
    <property type="protein sequence ID" value="KAI1712746.1"/>
    <property type="molecule type" value="Genomic_DNA"/>
</dbReference>
<feature type="domain" description="FAM91 C-terminal" evidence="5">
    <location>
        <begin position="396"/>
        <end position="804"/>
    </location>
</feature>
<dbReference type="Proteomes" id="UP001201812">
    <property type="component" value="Unassembled WGS sequence"/>
</dbReference>
<evidence type="ECO:0000259" key="5">
    <source>
        <dbReference type="Pfam" id="PF14648"/>
    </source>
</evidence>
<feature type="transmembrane region" description="Helical" evidence="3">
    <location>
        <begin position="1096"/>
        <end position="1115"/>
    </location>
</feature>
<gene>
    <name evidence="6" type="ORF">DdX_09370</name>
</gene>
<feature type="transmembrane region" description="Helical" evidence="3">
    <location>
        <begin position="1014"/>
        <end position="1035"/>
    </location>
</feature>
<dbReference type="InterPro" id="IPR037185">
    <property type="entry name" value="EmrE-like"/>
</dbReference>
<organism evidence="6 7">
    <name type="scientific">Ditylenchus destructor</name>
    <dbReference type="NCBI Taxonomy" id="166010"/>
    <lineage>
        <taxon>Eukaryota</taxon>
        <taxon>Metazoa</taxon>
        <taxon>Ecdysozoa</taxon>
        <taxon>Nematoda</taxon>
        <taxon>Chromadorea</taxon>
        <taxon>Rhabditida</taxon>
        <taxon>Tylenchina</taxon>
        <taxon>Tylenchomorpha</taxon>
        <taxon>Sphaerularioidea</taxon>
        <taxon>Anguinidae</taxon>
        <taxon>Anguininae</taxon>
        <taxon>Ditylenchus</taxon>
    </lineage>
</organism>
<dbReference type="InterPro" id="IPR039199">
    <property type="entry name" value="FAM91"/>
</dbReference>
<dbReference type="InterPro" id="IPR028097">
    <property type="entry name" value="FAM91_C_dom"/>
</dbReference>